<dbReference type="SUPFAM" id="SSF56112">
    <property type="entry name" value="Protein kinase-like (PK-like)"/>
    <property type="match status" value="1"/>
</dbReference>
<name>A0ABM4BJ73_HYDVU</name>
<keyword evidence="6 7" id="KW-0067">ATP-binding</keyword>
<feature type="domain" description="Protein kinase" evidence="9">
    <location>
        <begin position="1279"/>
        <end position="1536"/>
    </location>
</feature>
<accession>A0ABM4BJ73</accession>
<dbReference type="InterPro" id="IPR011009">
    <property type="entry name" value="Kinase-like_dom_sf"/>
</dbReference>
<dbReference type="InterPro" id="IPR050538">
    <property type="entry name" value="MAP_kinase_kinase_kinase"/>
</dbReference>
<dbReference type="Proteomes" id="UP001652625">
    <property type="component" value="Chromosome 03"/>
</dbReference>
<evidence type="ECO:0000313" key="11">
    <source>
        <dbReference type="RefSeq" id="XP_065649076.1"/>
    </source>
</evidence>
<dbReference type="InterPro" id="IPR000719">
    <property type="entry name" value="Prot_kinase_dom"/>
</dbReference>
<dbReference type="InterPro" id="IPR045801">
    <property type="entry name" value="MEKK4_N"/>
</dbReference>
<evidence type="ECO:0000256" key="4">
    <source>
        <dbReference type="ARBA" id="ARBA00022741"/>
    </source>
</evidence>
<feature type="compositionally biased region" description="Basic and acidic residues" evidence="8">
    <location>
        <begin position="1172"/>
        <end position="1182"/>
    </location>
</feature>
<dbReference type="SMART" id="SM00220">
    <property type="entry name" value="S_TKc"/>
    <property type="match status" value="1"/>
</dbReference>
<dbReference type="RefSeq" id="XP_065649077.1">
    <property type="nucleotide sequence ID" value="XM_065793005.1"/>
</dbReference>
<dbReference type="Pfam" id="PF19431">
    <property type="entry name" value="MEKK4_N"/>
    <property type="match status" value="2"/>
</dbReference>
<evidence type="ECO:0000256" key="7">
    <source>
        <dbReference type="PROSITE-ProRule" id="PRU10141"/>
    </source>
</evidence>
<sequence length="1539" mass="176097">MAILPAFQISKLVSSEENECVPLTQCYSEKQTNSAISTNAFTLPNNLNDDKNNNFNNEIVKKKRMVIQELKNSSPNQFSHLYKSDSVDGEPEANRELSNYSQNHAVNKNLAKSNFSKMIKLGIHQYPLLKKSGKVDQSLISTNILAEIHKKKNEKENKKEVTDDSNVQSLPHVSKLIRVNSSKNFKSIYNHKAGAEDSEKASVNYVVTKALNVDFKKEKSSREHFYKSFSLLVKLGGRNVIDANNRKIHTDNLWQVKYNELLWLEIRAWQFGNTVEEEDNRLQEERFKIEKVLDEVIMFKFSMSEDDNCKNGDEDNKEKSCSKNYISDNNNSVSGKYKTTVFSQKSLITDEKDSKANPNSYVVISHHQDFFDKKRYVGAMKVVVELLKKVDNVEKLYPSRESLINEHFKYKDVKFVRNYEALLFWRNINIDIFQTMYMLSKWINIDLEDQVVWSDWFLHGLELAHFQVKHSFYNSKWCSGSIHDVLKNSSASLLADPNKVKKGRKGKHFHHLSVAEQTSTSRYRSFVETQMRTSGFFGLMRRVKNLLKSTLVKGQFIFSDQTKDLSNNELDNSSFLKKEPKNVLSIVNSLSPVSPGNTESVFSMSSFGNGVQYAKACQEMCLPSFLDNYFFLTRVPIDIVHESVRFRIECKPKVEPSYLSIRQMIHECKEVISGSVVSKHYYKSIISPFLSEVSQNQIYLYNTKIREFEGDLKLMLNLYFDYLQHWIKLVHKMEKTSENLKNILDEEWSFTKEICMFVHEGESIGAYKFCVMVSDILKSSSQYLKDSVGCLFSDCKLQEDCLNFRQKIATVCFECKNIINEVRARATKGLGFAKMLCKDLGIAAKYDIVSSYEKCFSKLKSSNHVLIEHDLETEFLIFAPSVLTNRKGQCKQLISLIRGYDDPDRSWCMDGYIILLKCPSGKPFWKGRRSALDFSNDLDIVFSNIKVEGLVLICSNSFNLNSQKKNIEKVMAECIKLTSEQTSSHHLIEKSLEDMNNSALLLANVIVSAIEDIGTNLDTYYSSDKAKVDTVYAKKLCVGSMHLCFSLGFEYLREVFRLFTGQHRLELSKLFIRLSKIWMNFVMTKTERGRGTRPRWAAQGMEFLIAAIDPINLEQLSGEEFQSLKSEMQACARYVIGTYATNETKTKESHSNNLLLKRSRSLTQNNKSPDSPIKDEKQDSKQRTSLTLEFPITHTSSEPTLPHGGDSMFLEELYEESIEDAKEVGVPVIVRVRNSIKEIEERRTAKLQHMGVIGSVTYKKPDLAVELMQLNFRRVHFKWQLGNKIGEGQFGKVFSCINLDTGELMAMKQIRFNPNDYATIQSIADEITNVQSVKHESLVKYYGVEVHKDEMLIFMEYCEDGTIAEVAKLGLPESLIRVYTYQIIKAVDFLHQNGIIHRDIKGANIFLSSSGIIKIGDFGSAVRLRDAFETCQGEVFNTRGTAAFMAPEVITLDKGCGYGRAADIWSVGCVVIEMVTGKQPWSEYDNVYAIMYKVGGGQTPGIPETLSEEGKHFLTCCFLEQHLRWTSAMLEDHPFVKCC</sequence>
<dbReference type="PROSITE" id="PS50011">
    <property type="entry name" value="PROTEIN_KINASE_DOM"/>
    <property type="match status" value="1"/>
</dbReference>
<keyword evidence="3" id="KW-0808">Transferase</keyword>
<comment type="similarity">
    <text evidence="1">Belongs to the protein kinase superfamily. STE Ser/Thr protein kinase family. MAP kinase kinase kinase subfamily.</text>
</comment>
<dbReference type="GO" id="GO:0016301">
    <property type="term" value="F:kinase activity"/>
    <property type="evidence" value="ECO:0007669"/>
    <property type="project" value="UniProtKB-KW"/>
</dbReference>
<evidence type="ECO:0000256" key="1">
    <source>
        <dbReference type="ARBA" id="ARBA00006529"/>
    </source>
</evidence>
<dbReference type="PANTHER" id="PTHR48016">
    <property type="entry name" value="MAP KINASE KINASE KINASE SSK2-RELATED-RELATED"/>
    <property type="match status" value="1"/>
</dbReference>
<feature type="binding site" evidence="7">
    <location>
        <position position="1308"/>
    </location>
    <ligand>
        <name>ATP</name>
        <dbReference type="ChEBI" id="CHEBI:30616"/>
    </ligand>
</feature>
<dbReference type="PROSITE" id="PS00108">
    <property type="entry name" value="PROTEIN_KINASE_ST"/>
    <property type="match status" value="1"/>
</dbReference>
<dbReference type="PANTHER" id="PTHR48016:SF32">
    <property type="entry name" value="MITOGEN-ACTIVATED PROTEIN KINASE KINASE KINASE 4"/>
    <property type="match status" value="1"/>
</dbReference>
<evidence type="ECO:0000256" key="6">
    <source>
        <dbReference type="ARBA" id="ARBA00022840"/>
    </source>
</evidence>
<evidence type="ECO:0000313" key="10">
    <source>
        <dbReference type="Proteomes" id="UP001652625"/>
    </source>
</evidence>
<keyword evidence="4 7" id="KW-0547">Nucleotide-binding</keyword>
<evidence type="ECO:0000256" key="3">
    <source>
        <dbReference type="ARBA" id="ARBA00022679"/>
    </source>
</evidence>
<organism evidence="10 11">
    <name type="scientific">Hydra vulgaris</name>
    <name type="common">Hydra</name>
    <name type="synonym">Hydra attenuata</name>
    <dbReference type="NCBI Taxonomy" id="6087"/>
    <lineage>
        <taxon>Eukaryota</taxon>
        <taxon>Metazoa</taxon>
        <taxon>Cnidaria</taxon>
        <taxon>Hydrozoa</taxon>
        <taxon>Hydroidolina</taxon>
        <taxon>Anthoathecata</taxon>
        <taxon>Aplanulata</taxon>
        <taxon>Hydridae</taxon>
        <taxon>Hydra</taxon>
    </lineage>
</organism>
<proteinExistence type="inferred from homology"/>
<evidence type="ECO:0000313" key="12">
    <source>
        <dbReference type="RefSeq" id="XP_065649077.1"/>
    </source>
</evidence>
<keyword evidence="2" id="KW-0723">Serine/threonine-protein kinase</keyword>
<keyword evidence="10" id="KW-1185">Reference proteome</keyword>
<dbReference type="PROSITE" id="PS00107">
    <property type="entry name" value="PROTEIN_KINASE_ATP"/>
    <property type="match status" value="1"/>
</dbReference>
<evidence type="ECO:0000256" key="5">
    <source>
        <dbReference type="ARBA" id="ARBA00022777"/>
    </source>
</evidence>
<dbReference type="Gene3D" id="1.10.510.10">
    <property type="entry name" value="Transferase(Phosphotransferase) domain 1"/>
    <property type="match status" value="1"/>
</dbReference>
<feature type="region of interest" description="Disordered" evidence="8">
    <location>
        <begin position="1147"/>
        <end position="1184"/>
    </location>
</feature>
<evidence type="ECO:0000259" key="9">
    <source>
        <dbReference type="PROSITE" id="PS50011"/>
    </source>
</evidence>
<dbReference type="GeneID" id="101235315"/>
<dbReference type="RefSeq" id="XP_065649076.1">
    <property type="nucleotide sequence ID" value="XM_065793004.1"/>
</dbReference>
<evidence type="ECO:0000256" key="8">
    <source>
        <dbReference type="SAM" id="MobiDB-lite"/>
    </source>
</evidence>
<dbReference type="Pfam" id="PF00069">
    <property type="entry name" value="Pkinase"/>
    <property type="match status" value="1"/>
</dbReference>
<protein>
    <submittedName>
        <fullName evidence="11">Mitogen-activated protein kinase kinase kinase 4 isoform X3</fullName>
    </submittedName>
    <submittedName>
        <fullName evidence="12">Mitogen-activated protein kinase kinase kinase 4 isoform X4</fullName>
    </submittedName>
</protein>
<gene>
    <name evidence="11 12" type="primary">LOC101235315</name>
</gene>
<dbReference type="InterPro" id="IPR008271">
    <property type="entry name" value="Ser/Thr_kinase_AS"/>
</dbReference>
<reference evidence="11 12" key="1">
    <citation type="submission" date="2025-05" db="UniProtKB">
        <authorList>
            <consortium name="RefSeq"/>
        </authorList>
    </citation>
    <scope>IDENTIFICATION</scope>
</reference>
<evidence type="ECO:0000256" key="2">
    <source>
        <dbReference type="ARBA" id="ARBA00022527"/>
    </source>
</evidence>
<keyword evidence="5 11" id="KW-0418">Kinase</keyword>
<dbReference type="InterPro" id="IPR017441">
    <property type="entry name" value="Protein_kinase_ATP_BS"/>
</dbReference>